<protein>
    <recommendedName>
        <fullName evidence="4">C2H2-type domain-containing protein</fullName>
    </recommendedName>
</protein>
<sequence length="1252" mass="134940">MAFNEYNGMEGYIDPRQLVWAMEGSHEQAGSWAEQQFNNAVMEAQDPVAASLAMEDFPGYQDLLPPQIGWLDAAYSNDTRQLPPSDARSLSAPQPTNFNGSNLQPRAEAFIPEGVRRPQLQLQTMDIGLQPGIPNYDQLLPRSAPAPDIRIYEPDSLPIHVPMTSSPIYENSRRRAHSNPHSQPPSLYHAVTAPETPITPTSGLLSPALASWMETDHALPKACIAQSSFEASPIRSPIRNRRGSASPSRSRSNSRHGLKAGSNKSSVSGGYECHHVGCGKQYSTIAKLNHHRRYHTPDHERPNVCDQCGARFLFKRELDRHKLSITHADRQFFCTRCNAGFGRPDHLSRHIKQDSCLDRALTPSPTSLPYSNPSTNASSVPRKLRHRVSTGDMRSGTPATDFSSLLHFDNTVFTALPTQAHALTDLDCDPFLDAALQQWEPAPALATRPDCNAQREIEEAWSSNFSALSATIVTFASLSSIVKAQNSTAGNSTLDVEPCALISALAAYNVSMFDADIAMACLRSIPVDVAGDVDEIDGLKVMVQFQSTLPYLKDPPPGYLYPAVDILASLVAIQADVQAGIYTSEYDVQMDLYNLVVSAYDFHFIWVPDLVSVFSWNRQGALVSLSSDGLSLPDVYDFRDVVALAASNSSRYQPSPITSINGVGTESWLNEFAAANPWDHDHDANYNNVMANIPVLSSSGGDGQGTFASGMLYQGNDTVLTFANGTIRHIYTYAETSCDLSEVTDGASFFQQCTTPLASSSPSRNGSDPFPPPATLENTYTPVPTDIALPAPRFFPSPFLLASDVSIAGYFPPDQPDVVVVSCPSLGPAHNIEFQNAFRSILATANAAGKSKLIMDIRGNGGGYVADGFDLFTQLFPGQMPYGGTNLAAFDLANAMGEFASSQVAAGNFTDRELGTLHDYDVMADLTVVLTQYDSWSDFYGPVTTHGGNFTNVKRNNLSDKNSLGMPVYGFGNDTKPQPQTFDPDNIVILSDAFCGSTCAVFAEMMKTQAGVHAIAVGGRQQCGPMQWVGGSKGANVQALKHLGNSALAIAAEATPAQSTLFEPYANFQSSVRHALSRLSHPNAGRVNFENNIREGDDSVTPLQFVYEAADCRFFYTADMILDQSLVWKRTYDVRWGNGTCVQGSTGDPSSVSGPNSTYIEAYTPPGANNTFGANETFSYPAANPKTSSVKPSAASTSTAHSRTTSTKSSTIPTASQSVKPYTGGAPEMGASAFVGSALAAIAVVFATLAFI</sequence>
<feature type="region of interest" description="Disordered" evidence="2">
    <location>
        <begin position="172"/>
        <end position="199"/>
    </location>
</feature>
<dbReference type="SUPFAM" id="SSF52096">
    <property type="entry name" value="ClpP/crotonase"/>
    <property type="match status" value="1"/>
</dbReference>
<dbReference type="InterPro" id="IPR013087">
    <property type="entry name" value="Znf_C2H2_type"/>
</dbReference>
<dbReference type="InterPro" id="IPR056186">
    <property type="entry name" value="PDZ_CPAF-rel"/>
</dbReference>
<evidence type="ECO:0000256" key="2">
    <source>
        <dbReference type="SAM" id="MobiDB-lite"/>
    </source>
</evidence>
<organism evidence="5 6">
    <name type="scientific">Friedmanniomyces endolithicus</name>
    <dbReference type="NCBI Taxonomy" id="329885"/>
    <lineage>
        <taxon>Eukaryota</taxon>
        <taxon>Fungi</taxon>
        <taxon>Dikarya</taxon>
        <taxon>Ascomycota</taxon>
        <taxon>Pezizomycotina</taxon>
        <taxon>Dothideomycetes</taxon>
        <taxon>Dothideomycetidae</taxon>
        <taxon>Mycosphaerellales</taxon>
        <taxon>Teratosphaeriaceae</taxon>
        <taxon>Friedmanniomyces</taxon>
    </lineage>
</organism>
<reference evidence="5" key="1">
    <citation type="submission" date="2023-06" db="EMBL/GenBank/DDBJ databases">
        <title>Black Yeasts Isolated from many extreme environments.</title>
        <authorList>
            <person name="Coleine C."/>
            <person name="Stajich J.E."/>
            <person name="Selbmann L."/>
        </authorList>
    </citation>
    <scope>NUCLEOTIDE SEQUENCE</scope>
    <source>
        <strain evidence="5">CCFEE 5200</strain>
    </source>
</reference>
<evidence type="ECO:0000256" key="1">
    <source>
        <dbReference type="PROSITE-ProRule" id="PRU00042"/>
    </source>
</evidence>
<evidence type="ECO:0000256" key="3">
    <source>
        <dbReference type="SAM" id="Phobius"/>
    </source>
</evidence>
<dbReference type="EMBL" id="JAUJLE010000023">
    <property type="protein sequence ID" value="KAK1005279.1"/>
    <property type="molecule type" value="Genomic_DNA"/>
</dbReference>
<feature type="region of interest" description="Disordered" evidence="2">
    <location>
        <begin position="79"/>
        <end position="103"/>
    </location>
</feature>
<keyword evidence="3" id="KW-0472">Membrane</keyword>
<evidence type="ECO:0000259" key="4">
    <source>
        <dbReference type="PROSITE" id="PS50157"/>
    </source>
</evidence>
<evidence type="ECO:0000313" key="6">
    <source>
        <dbReference type="Proteomes" id="UP001175353"/>
    </source>
</evidence>
<proteinExistence type="predicted"/>
<dbReference type="InterPro" id="IPR052766">
    <property type="entry name" value="S41A_metabolite_peptidase"/>
</dbReference>
<dbReference type="InterPro" id="IPR029045">
    <property type="entry name" value="ClpP/crotonase-like_dom_sf"/>
</dbReference>
<dbReference type="PANTHER" id="PTHR37049">
    <property type="entry name" value="PEPTIDASE S41 FAMILY PROTEIN"/>
    <property type="match status" value="1"/>
</dbReference>
<gene>
    <name evidence="5" type="ORF">LTR91_004135</name>
</gene>
<keyword evidence="1" id="KW-0863">Zinc-finger</keyword>
<feature type="compositionally biased region" description="Polar residues" evidence="2">
    <location>
        <begin position="91"/>
        <end position="103"/>
    </location>
</feature>
<dbReference type="Proteomes" id="UP001175353">
    <property type="component" value="Unassembled WGS sequence"/>
</dbReference>
<comment type="caution">
    <text evidence="5">The sequence shown here is derived from an EMBL/GenBank/DDBJ whole genome shotgun (WGS) entry which is preliminary data.</text>
</comment>
<feature type="compositionally biased region" description="Polar residues" evidence="2">
    <location>
        <begin position="756"/>
        <end position="766"/>
    </location>
</feature>
<keyword evidence="1" id="KW-0862">Zinc</keyword>
<feature type="region of interest" description="Disordered" evidence="2">
    <location>
        <begin position="233"/>
        <end position="269"/>
    </location>
</feature>
<keyword evidence="1" id="KW-0479">Metal-binding</keyword>
<keyword evidence="3" id="KW-0812">Transmembrane</keyword>
<dbReference type="SMART" id="SM00355">
    <property type="entry name" value="ZnF_C2H2"/>
    <property type="match status" value="3"/>
</dbReference>
<keyword evidence="6" id="KW-1185">Reference proteome</keyword>
<feature type="region of interest" description="Disordered" evidence="2">
    <location>
        <begin position="756"/>
        <end position="779"/>
    </location>
</feature>
<feature type="compositionally biased region" description="Low complexity" evidence="2">
    <location>
        <begin position="1193"/>
        <end position="1216"/>
    </location>
</feature>
<name>A0AAN6KWM3_9PEZI</name>
<dbReference type="PROSITE" id="PS00028">
    <property type="entry name" value="ZINC_FINGER_C2H2_1"/>
    <property type="match status" value="2"/>
</dbReference>
<evidence type="ECO:0000313" key="5">
    <source>
        <dbReference type="EMBL" id="KAK1005279.1"/>
    </source>
</evidence>
<accession>A0AAN6KWM3</accession>
<dbReference type="GO" id="GO:0008270">
    <property type="term" value="F:zinc ion binding"/>
    <property type="evidence" value="ECO:0007669"/>
    <property type="project" value="UniProtKB-KW"/>
</dbReference>
<dbReference type="InterPro" id="IPR036236">
    <property type="entry name" value="Znf_C2H2_sf"/>
</dbReference>
<feature type="region of interest" description="Disordered" evidence="2">
    <location>
        <begin position="1183"/>
        <end position="1219"/>
    </location>
</feature>
<dbReference type="PROSITE" id="PS50157">
    <property type="entry name" value="ZINC_FINGER_C2H2_2"/>
    <property type="match status" value="2"/>
</dbReference>
<feature type="domain" description="C2H2-type" evidence="4">
    <location>
        <begin position="271"/>
        <end position="300"/>
    </location>
</feature>
<dbReference type="Gene3D" id="3.90.226.10">
    <property type="entry name" value="2-enoyl-CoA Hydratase, Chain A, domain 1"/>
    <property type="match status" value="1"/>
</dbReference>
<dbReference type="Pfam" id="PF23658">
    <property type="entry name" value="PDZ_CPAF_rel"/>
    <property type="match status" value="1"/>
</dbReference>
<dbReference type="PANTHER" id="PTHR37049:SF4">
    <property type="entry name" value="RHODANESE DOMAIN-CONTAINING PROTEIN"/>
    <property type="match status" value="1"/>
</dbReference>
<keyword evidence="3" id="KW-1133">Transmembrane helix</keyword>
<dbReference type="Gene3D" id="3.30.160.60">
    <property type="entry name" value="Classic Zinc Finger"/>
    <property type="match status" value="1"/>
</dbReference>
<dbReference type="AlphaFoldDB" id="A0AAN6KWM3"/>
<feature type="domain" description="C2H2-type" evidence="4">
    <location>
        <begin position="303"/>
        <end position="332"/>
    </location>
</feature>
<feature type="transmembrane region" description="Helical" evidence="3">
    <location>
        <begin position="1229"/>
        <end position="1251"/>
    </location>
</feature>
<dbReference type="SUPFAM" id="SSF57667">
    <property type="entry name" value="beta-beta-alpha zinc fingers"/>
    <property type="match status" value="2"/>
</dbReference>